<feature type="region of interest" description="Disordered" evidence="1">
    <location>
        <begin position="97"/>
        <end position="123"/>
    </location>
</feature>
<proteinExistence type="predicted"/>
<evidence type="ECO:0000256" key="2">
    <source>
        <dbReference type="SAM" id="Phobius"/>
    </source>
</evidence>
<keyword evidence="4" id="KW-1185">Reference proteome</keyword>
<accession>A0A7N2LEF4</accession>
<reference evidence="3 4" key="1">
    <citation type="journal article" date="2016" name="G3 (Bethesda)">
        <title>First Draft Assembly and Annotation of the Genome of a California Endemic Oak Quercus lobata Nee (Fagaceae).</title>
        <authorList>
            <person name="Sork V.L."/>
            <person name="Fitz-Gibbon S.T."/>
            <person name="Puiu D."/>
            <person name="Crepeau M."/>
            <person name="Gugger P.F."/>
            <person name="Sherman R."/>
            <person name="Stevens K."/>
            <person name="Langley C.H."/>
            <person name="Pellegrini M."/>
            <person name="Salzberg S.L."/>
        </authorList>
    </citation>
    <scope>NUCLEOTIDE SEQUENCE [LARGE SCALE GENOMIC DNA]</scope>
    <source>
        <strain evidence="3 4">cv. SW786</strain>
    </source>
</reference>
<feature type="transmembrane region" description="Helical" evidence="2">
    <location>
        <begin position="20"/>
        <end position="38"/>
    </location>
</feature>
<evidence type="ECO:0000313" key="4">
    <source>
        <dbReference type="Proteomes" id="UP000594261"/>
    </source>
</evidence>
<keyword evidence="2" id="KW-0812">Transmembrane</keyword>
<evidence type="ECO:0000256" key="1">
    <source>
        <dbReference type="SAM" id="MobiDB-lite"/>
    </source>
</evidence>
<dbReference type="Proteomes" id="UP000594261">
    <property type="component" value="Chromosome 4"/>
</dbReference>
<protein>
    <submittedName>
        <fullName evidence="3">Uncharacterized protein</fullName>
    </submittedName>
</protein>
<keyword evidence="2" id="KW-1133">Transmembrane helix</keyword>
<reference evidence="3" key="2">
    <citation type="submission" date="2021-01" db="UniProtKB">
        <authorList>
            <consortium name="EnsemblPlants"/>
        </authorList>
    </citation>
    <scope>IDENTIFICATION</scope>
</reference>
<organism evidence="3 4">
    <name type="scientific">Quercus lobata</name>
    <name type="common">Valley oak</name>
    <dbReference type="NCBI Taxonomy" id="97700"/>
    <lineage>
        <taxon>Eukaryota</taxon>
        <taxon>Viridiplantae</taxon>
        <taxon>Streptophyta</taxon>
        <taxon>Embryophyta</taxon>
        <taxon>Tracheophyta</taxon>
        <taxon>Spermatophyta</taxon>
        <taxon>Magnoliopsida</taxon>
        <taxon>eudicotyledons</taxon>
        <taxon>Gunneridae</taxon>
        <taxon>Pentapetalae</taxon>
        <taxon>rosids</taxon>
        <taxon>fabids</taxon>
        <taxon>Fagales</taxon>
        <taxon>Fagaceae</taxon>
        <taxon>Quercus</taxon>
    </lineage>
</organism>
<dbReference type="InParanoid" id="A0A7N2LEF4"/>
<sequence length="123" mass="14103">MPKFANALNEQELHSYTKWLAVFGFMLGSLLIFLGWKYQSPDVSLLDIHGAVMLLLIRDILQRCQEILEPMWHSTFETFHGLCDWFQQSFQSIWTAPSQASNGSSMPTPNMKEKHVLGSENNV</sequence>
<dbReference type="EMBL" id="LRBV02000004">
    <property type="status" value="NOT_ANNOTATED_CDS"/>
    <property type="molecule type" value="Genomic_DNA"/>
</dbReference>
<dbReference type="AlphaFoldDB" id="A0A7N2LEF4"/>
<feature type="compositionally biased region" description="Polar residues" evidence="1">
    <location>
        <begin position="97"/>
        <end position="108"/>
    </location>
</feature>
<dbReference type="Gramene" id="QL04p037340:mrna">
    <property type="protein sequence ID" value="QL04p037340:mrna"/>
    <property type="gene ID" value="QL04p037340"/>
</dbReference>
<keyword evidence="2" id="KW-0472">Membrane</keyword>
<dbReference type="EnsemblPlants" id="QL04p037340:mrna">
    <property type="protein sequence ID" value="QL04p037340:mrna"/>
    <property type="gene ID" value="QL04p037340"/>
</dbReference>
<evidence type="ECO:0000313" key="3">
    <source>
        <dbReference type="EnsemblPlants" id="QL04p037340:mrna"/>
    </source>
</evidence>
<name>A0A7N2LEF4_QUELO</name>